<dbReference type="EMBL" id="SBLB01000004">
    <property type="protein sequence ID" value="RYC68859.1"/>
    <property type="molecule type" value="Genomic_DNA"/>
</dbReference>
<name>A0A4Q2UPZ6_9BACT</name>
<dbReference type="GO" id="GO:0003677">
    <property type="term" value="F:DNA binding"/>
    <property type="evidence" value="ECO:0007669"/>
    <property type="project" value="UniProtKB-KW"/>
</dbReference>
<evidence type="ECO:0000313" key="3">
    <source>
        <dbReference type="EMBL" id="RYC68859.1"/>
    </source>
</evidence>
<dbReference type="InterPro" id="IPR001647">
    <property type="entry name" value="HTH_TetR"/>
</dbReference>
<evidence type="ECO:0000313" key="4">
    <source>
        <dbReference type="Proteomes" id="UP000290407"/>
    </source>
</evidence>
<feature type="domain" description="HTH tetR-type" evidence="2">
    <location>
        <begin position="10"/>
        <end position="45"/>
    </location>
</feature>
<dbReference type="Proteomes" id="UP000290407">
    <property type="component" value="Unassembled WGS sequence"/>
</dbReference>
<accession>A0A4Q2UPZ6</accession>
<dbReference type="AlphaFoldDB" id="A0A4Q2UPZ6"/>
<comment type="caution">
    <text evidence="3">The sequence shown here is derived from an EMBL/GenBank/DDBJ whole genome shotgun (WGS) entry which is preliminary data.</text>
</comment>
<keyword evidence="1" id="KW-0238">DNA-binding</keyword>
<evidence type="ECO:0000256" key="1">
    <source>
        <dbReference type="ARBA" id="ARBA00023125"/>
    </source>
</evidence>
<gene>
    <name evidence="3" type="ORF">EQG79_15695</name>
</gene>
<dbReference type="SUPFAM" id="SSF46689">
    <property type="entry name" value="Homeodomain-like"/>
    <property type="match status" value="1"/>
</dbReference>
<evidence type="ECO:0000259" key="2">
    <source>
        <dbReference type="Pfam" id="PF00440"/>
    </source>
</evidence>
<dbReference type="Gene3D" id="1.10.357.10">
    <property type="entry name" value="Tetracycline Repressor, domain 2"/>
    <property type="match status" value="1"/>
</dbReference>
<dbReference type="InterPro" id="IPR009057">
    <property type="entry name" value="Homeodomain-like_sf"/>
</dbReference>
<reference evidence="3 4" key="1">
    <citation type="submission" date="2019-01" db="EMBL/GenBank/DDBJ databases">
        <title>Spirosoma flava sp. nov., a propanil-degrading bacterium isolated from herbicide-contaminated soil.</title>
        <authorList>
            <person name="Zhang L."/>
            <person name="Jiang J.-D."/>
        </authorList>
    </citation>
    <scope>NUCLEOTIDE SEQUENCE [LARGE SCALE GENOMIC DNA]</scope>
    <source>
        <strain evidence="3 4">TY50</strain>
    </source>
</reference>
<protein>
    <submittedName>
        <fullName evidence="3">TetR/AcrR family transcriptional regulator</fullName>
    </submittedName>
</protein>
<dbReference type="Pfam" id="PF00440">
    <property type="entry name" value="TetR_N"/>
    <property type="match status" value="1"/>
</dbReference>
<keyword evidence="4" id="KW-1185">Reference proteome</keyword>
<dbReference type="RefSeq" id="WP_129602472.1">
    <property type="nucleotide sequence ID" value="NZ_SBLB01000004.1"/>
</dbReference>
<sequence>MKEIQKSWIEKGYRMFAYGGPQELKVERLAAAVGKNKSSFYHHFADLEVFTSILLDYHMEQVGQIARKESQCTSLDELIDIIVAHKLDLLVNRQLRIHRTNKEFEACFVKTNQLTVPAIMGIWSAILGLTDQSHLAGLVLTLSLDNFYLQITDETLNHGWLTQYFSDLQGLVRAFSTTGASLPAVLDGSV</sequence>
<proteinExistence type="predicted"/>
<organism evidence="3 4">
    <name type="scientific">Spirosoma sordidisoli</name>
    <dbReference type="NCBI Taxonomy" id="2502893"/>
    <lineage>
        <taxon>Bacteria</taxon>
        <taxon>Pseudomonadati</taxon>
        <taxon>Bacteroidota</taxon>
        <taxon>Cytophagia</taxon>
        <taxon>Cytophagales</taxon>
        <taxon>Cytophagaceae</taxon>
        <taxon>Spirosoma</taxon>
    </lineage>
</organism>